<dbReference type="AlphaFoldDB" id="A0A379X4R4"/>
<feature type="region of interest" description="Disordered" evidence="1">
    <location>
        <begin position="1"/>
        <end position="24"/>
    </location>
</feature>
<evidence type="ECO:0000256" key="1">
    <source>
        <dbReference type="SAM" id="MobiDB-lite"/>
    </source>
</evidence>
<sequence length="248" mass="26368">MVRERSGHTLPQPGQDPGAAEAEAGDRVRHLLPGPVSTTQLVPAGVSGMNTAKATDIVPGTPAESIWEAQRVLNRYGCDWMYRAGDSPADLAAALDGCNRLFDDLIGTIATVLDEIARRDDEGTLTGVDRAAIDQARAVTDFNKLGKLRSALRSARAAITGARAELPKPRGGRVSDALARTMHGRTNAQIRNALGEEVFVNRHIGKVTAPNYTRADALARILAWMHATGATTYDQAAHATTDPARAEG</sequence>
<evidence type="ECO:0000313" key="3">
    <source>
        <dbReference type="Proteomes" id="UP000255082"/>
    </source>
</evidence>
<protein>
    <submittedName>
        <fullName evidence="2">Uncharacterized protein</fullName>
    </submittedName>
</protein>
<dbReference type="EMBL" id="UGRU01000002">
    <property type="protein sequence ID" value="SUH72071.1"/>
    <property type="molecule type" value="Genomic_DNA"/>
</dbReference>
<gene>
    <name evidence="2" type="ORF">NCTC13184_07393</name>
</gene>
<accession>A0A379X4R4</accession>
<reference evidence="2 3" key="1">
    <citation type="submission" date="2018-06" db="EMBL/GenBank/DDBJ databases">
        <authorList>
            <consortium name="Pathogen Informatics"/>
            <person name="Doyle S."/>
        </authorList>
    </citation>
    <scope>NUCLEOTIDE SEQUENCE [LARGE SCALE GENOMIC DNA]</scope>
    <source>
        <strain evidence="2 3">NCTC13184</strain>
    </source>
</reference>
<proteinExistence type="predicted"/>
<organism evidence="2 3">
    <name type="scientific">Nocardia africana</name>
    <dbReference type="NCBI Taxonomy" id="134964"/>
    <lineage>
        <taxon>Bacteria</taxon>
        <taxon>Bacillati</taxon>
        <taxon>Actinomycetota</taxon>
        <taxon>Actinomycetes</taxon>
        <taxon>Mycobacteriales</taxon>
        <taxon>Nocardiaceae</taxon>
        <taxon>Nocardia</taxon>
    </lineage>
</organism>
<dbReference type="Proteomes" id="UP000255082">
    <property type="component" value="Unassembled WGS sequence"/>
</dbReference>
<name>A0A379X4R4_9NOCA</name>
<evidence type="ECO:0000313" key="2">
    <source>
        <dbReference type="EMBL" id="SUH72071.1"/>
    </source>
</evidence>